<dbReference type="Gene3D" id="1.10.238.10">
    <property type="entry name" value="EF-hand"/>
    <property type="match status" value="1"/>
</dbReference>
<name>A0A9J7L5I4_BRAFL</name>
<dbReference type="OrthoDB" id="88467at2759"/>
<dbReference type="PROSITE" id="PS00018">
    <property type="entry name" value="EF_HAND_1"/>
    <property type="match status" value="1"/>
</dbReference>
<evidence type="ECO:0000313" key="16">
    <source>
        <dbReference type="Proteomes" id="UP000001554"/>
    </source>
</evidence>
<dbReference type="GO" id="GO:0030510">
    <property type="term" value="P:regulation of BMP signaling pathway"/>
    <property type="evidence" value="ECO:0000318"/>
    <property type="project" value="GO_Central"/>
</dbReference>
<dbReference type="InterPro" id="IPR050653">
    <property type="entry name" value="Prot_Inhib_GrowthFact_Antg"/>
</dbReference>
<comment type="similarity">
    <text evidence="1">Belongs to the SPARC family.</text>
</comment>
<dbReference type="GeneID" id="118415767"/>
<dbReference type="SUPFAM" id="SSF57603">
    <property type="entry name" value="FnI-like domain"/>
    <property type="match status" value="1"/>
</dbReference>
<feature type="region of interest" description="Disordered" evidence="12">
    <location>
        <begin position="315"/>
        <end position="357"/>
    </location>
</feature>
<feature type="signal peptide" evidence="13">
    <location>
        <begin position="1"/>
        <end position="18"/>
    </location>
</feature>
<evidence type="ECO:0000259" key="15">
    <source>
        <dbReference type="PROSITE" id="PS51465"/>
    </source>
</evidence>
<dbReference type="Pfam" id="PF23244">
    <property type="entry name" value="VWF"/>
    <property type="match status" value="1"/>
</dbReference>
<dbReference type="RefSeq" id="XP_035676468.1">
    <property type="nucleotide sequence ID" value="XM_035820575.1"/>
</dbReference>
<organism evidence="16 17">
    <name type="scientific">Branchiostoma floridae</name>
    <name type="common">Florida lancelet</name>
    <name type="synonym">Amphioxus</name>
    <dbReference type="NCBI Taxonomy" id="7739"/>
    <lineage>
        <taxon>Eukaryota</taxon>
        <taxon>Metazoa</taxon>
        <taxon>Chordata</taxon>
        <taxon>Cephalochordata</taxon>
        <taxon>Leptocardii</taxon>
        <taxon>Amphioxiformes</taxon>
        <taxon>Branchiostomatidae</taxon>
        <taxon>Branchiostoma</taxon>
    </lineage>
</organism>
<dbReference type="Pfam" id="PF07648">
    <property type="entry name" value="Kazal_2"/>
    <property type="match status" value="1"/>
</dbReference>
<dbReference type="Proteomes" id="UP000001554">
    <property type="component" value="Chromosome 1"/>
</dbReference>
<evidence type="ECO:0000256" key="7">
    <source>
        <dbReference type="ARBA" id="ARBA00022837"/>
    </source>
</evidence>
<dbReference type="GO" id="GO:0005509">
    <property type="term" value="F:calcium ion binding"/>
    <property type="evidence" value="ECO:0007669"/>
    <property type="project" value="InterPro"/>
</dbReference>
<evidence type="ECO:0000256" key="9">
    <source>
        <dbReference type="ARBA" id="ARBA00042478"/>
    </source>
</evidence>
<dbReference type="PROSITE" id="PS50222">
    <property type="entry name" value="EF_HAND_2"/>
    <property type="match status" value="1"/>
</dbReference>
<keyword evidence="16" id="KW-1185">Reference proteome</keyword>
<dbReference type="PANTHER" id="PTHR10913">
    <property type="entry name" value="FOLLISTATIN-RELATED"/>
    <property type="match status" value="1"/>
</dbReference>
<dbReference type="SMART" id="SM00280">
    <property type="entry name" value="KAZAL"/>
    <property type="match status" value="1"/>
</dbReference>
<dbReference type="KEGG" id="bfo:118415767"/>
<dbReference type="InterPro" id="IPR001999">
    <property type="entry name" value="Osteonectin_CS"/>
</dbReference>
<proteinExistence type="inferred from homology"/>
<sequence>MKAGVVLAAAVLLVVCEAKVPEVKPDVCANVMCGAGRECTEKDGEPTCICIRKCPNHNKPVCGSNAKSYVNHCELHKHACEAGIKIQIKYSGKCKEGEVDDTAVLPTVKPTKPSQPANDVVPVVCFAQNRNLLREKISEWIMSETVTPGWFQTGVGFDDVTQQYFQSFDKNSNGKLDSNEFLAFVERNETAAAIDATSENEVLLRGLCVDALIDISDDDSDWELNLKEFRHCLEPGFLPPQKKCSLEEEQYEDGAETQVNCNSCVCACGNWVCTALKCDPTQAPPTVGPSKKDDLLEKSPEELLEEEWDEYVKLLGDNGPKAPSQEEDHASEEEEDWSIEDDMDEIFPRKKHRKHNKKGIKLIKEKVRFD</sequence>
<dbReference type="InterPro" id="IPR011992">
    <property type="entry name" value="EF-hand-dom_pair"/>
</dbReference>
<keyword evidence="8" id="KW-1015">Disulfide bond</keyword>
<accession>A0A9J7L5I4</accession>
<dbReference type="InterPro" id="IPR018247">
    <property type="entry name" value="EF_Hand_1_Ca_BS"/>
</dbReference>
<feature type="domain" description="EF-hand" evidence="14">
    <location>
        <begin position="156"/>
        <end position="191"/>
    </location>
</feature>
<reference evidence="16" key="2">
    <citation type="journal article" date="2020" name="Nat. Ecol. Evol.">
        <title>Deeply conserved synteny resolves early events in vertebrate evolution.</title>
        <authorList>
            <person name="Simakov O."/>
            <person name="Marletaz F."/>
            <person name="Yue J.X."/>
            <person name="O'Connell B."/>
            <person name="Jenkins J."/>
            <person name="Brandt A."/>
            <person name="Calef R."/>
            <person name="Tung C.H."/>
            <person name="Huang T.K."/>
            <person name="Schmutz J."/>
            <person name="Satoh N."/>
            <person name="Yu J.K."/>
            <person name="Putnam N.H."/>
            <person name="Green R.E."/>
            <person name="Rokhsar D.S."/>
        </authorList>
    </citation>
    <scope>NUCLEOTIDE SEQUENCE [LARGE SCALE GENOMIC DNA]</scope>
    <source>
        <strain evidence="16">S238N-H82</strain>
    </source>
</reference>
<evidence type="ECO:0000256" key="2">
    <source>
        <dbReference type="ARBA" id="ARBA00019697"/>
    </source>
</evidence>
<dbReference type="CDD" id="cd00104">
    <property type="entry name" value="KAZAL_FS"/>
    <property type="match status" value="1"/>
</dbReference>
<keyword evidence="3" id="KW-0272">Extracellular matrix</keyword>
<evidence type="ECO:0000256" key="8">
    <source>
        <dbReference type="ARBA" id="ARBA00023157"/>
    </source>
</evidence>
<feature type="chain" id="PRO_5039893098" description="Follistatin-related protein 1" evidence="13">
    <location>
        <begin position="19"/>
        <end position="370"/>
    </location>
</feature>
<evidence type="ECO:0000256" key="3">
    <source>
        <dbReference type="ARBA" id="ARBA00022530"/>
    </source>
</evidence>
<keyword evidence="3" id="KW-0964">Secreted</keyword>
<feature type="domain" description="Kazal-like" evidence="15">
    <location>
        <begin position="49"/>
        <end position="96"/>
    </location>
</feature>
<evidence type="ECO:0000256" key="4">
    <source>
        <dbReference type="ARBA" id="ARBA00022553"/>
    </source>
</evidence>
<evidence type="ECO:0000256" key="6">
    <source>
        <dbReference type="ARBA" id="ARBA00022729"/>
    </source>
</evidence>
<keyword evidence="6 13" id="KW-0732">Signal</keyword>
<dbReference type="FunFam" id="3.30.60.30:FF:000148">
    <property type="entry name" value="Predicted protein"/>
    <property type="match status" value="1"/>
</dbReference>
<evidence type="ECO:0000259" key="14">
    <source>
        <dbReference type="PROSITE" id="PS50222"/>
    </source>
</evidence>
<dbReference type="InterPro" id="IPR002350">
    <property type="entry name" value="Kazal_dom"/>
</dbReference>
<dbReference type="PANTHER" id="PTHR10913:SF13">
    <property type="entry name" value="FOLLISTATIN-RELATED PROTEIN 1"/>
    <property type="match status" value="1"/>
</dbReference>
<dbReference type="GO" id="GO:0005576">
    <property type="term" value="C:extracellular region"/>
    <property type="evidence" value="ECO:0000318"/>
    <property type="project" value="GO_Central"/>
</dbReference>
<reference evidence="17" key="1">
    <citation type="journal article" date="2016" name="Genome Biol. Evol.">
        <title>Conserved non-coding elements in the most distant genera of cephalochordates: the Goldilocks principle.</title>
        <authorList>
            <person name="Yue J.X."/>
            <person name="Kozmikova I."/>
            <person name="Ono H."/>
            <person name="Nossa C.W."/>
            <person name="Kozmik Z."/>
            <person name="Putnam N.H."/>
            <person name="Yu J.K."/>
            <person name="Holland L.Z."/>
        </authorList>
    </citation>
    <scope>NUCLEOTIDE SEQUENCE</scope>
</reference>
<evidence type="ECO:0000256" key="13">
    <source>
        <dbReference type="SAM" id="SignalP"/>
    </source>
</evidence>
<feature type="compositionally biased region" description="Acidic residues" evidence="12">
    <location>
        <begin position="329"/>
        <end position="345"/>
    </location>
</feature>
<comment type="subunit">
    <text evidence="11">Homodimer. Interacts with SCN10A. Interacts with DIP2A; DIP2A may act as a cell surface receptor for FSTL1. Interacts with BMP4. Interacts with CD14; this interaction promotes TL4-mediated signaling cascade.</text>
</comment>
<reference evidence="17" key="3">
    <citation type="submission" date="2025-08" db="UniProtKB">
        <authorList>
            <consortium name="RefSeq"/>
        </authorList>
    </citation>
    <scope>IDENTIFICATION</scope>
</reference>
<dbReference type="Pfam" id="PF23564">
    <property type="entry name" value="EF-hand_FSTL1"/>
    <property type="match status" value="1"/>
</dbReference>
<dbReference type="SUPFAM" id="SSF100895">
    <property type="entry name" value="Kazal-type serine protease inhibitors"/>
    <property type="match status" value="1"/>
</dbReference>
<keyword evidence="7" id="KW-0106">Calcium</keyword>
<dbReference type="GO" id="GO:0030154">
    <property type="term" value="P:cell differentiation"/>
    <property type="evidence" value="ECO:0000318"/>
    <property type="project" value="GO_Central"/>
</dbReference>
<evidence type="ECO:0000256" key="10">
    <source>
        <dbReference type="ARBA" id="ARBA00045812"/>
    </source>
</evidence>
<protein>
    <recommendedName>
        <fullName evidence="2">Follistatin-related protein 1</fullName>
    </recommendedName>
    <alternativeName>
        <fullName evidence="9">Follistatin-like protein 1</fullName>
    </alternativeName>
</protein>
<keyword evidence="5" id="KW-0358">Heparin-binding</keyword>
<gene>
    <name evidence="17" type="primary">LOC118415767</name>
</gene>
<dbReference type="SMART" id="SM00054">
    <property type="entry name" value="EFh"/>
    <property type="match status" value="2"/>
</dbReference>
<dbReference type="GO" id="GO:0005615">
    <property type="term" value="C:extracellular space"/>
    <property type="evidence" value="ECO:0007669"/>
    <property type="project" value="InterPro"/>
</dbReference>
<dbReference type="GO" id="GO:0008201">
    <property type="term" value="F:heparin binding"/>
    <property type="evidence" value="ECO:0007669"/>
    <property type="project" value="UniProtKB-KW"/>
</dbReference>
<dbReference type="PROSITE" id="PS00612">
    <property type="entry name" value="OSTEONECTIN_1"/>
    <property type="match status" value="1"/>
</dbReference>
<dbReference type="InterPro" id="IPR057020">
    <property type="entry name" value="EF-hand_FSTL1"/>
</dbReference>
<dbReference type="AlphaFoldDB" id="A0A9J7L5I4"/>
<evidence type="ECO:0000256" key="12">
    <source>
        <dbReference type="SAM" id="MobiDB-lite"/>
    </source>
</evidence>
<dbReference type="InterPro" id="IPR002048">
    <property type="entry name" value="EF_hand_dom"/>
</dbReference>
<keyword evidence="4" id="KW-0597">Phosphoprotein</keyword>
<comment type="function">
    <text evidence="10">Secreted glycoprotein that is involved in various physiological processes, such as angiogenesis, regulation of the immune response, cell proliferation and differentiation. Plays a role in the development of the central nervous system, skeletal system, lungs, and ureter. Promotes endothelial cell survival, migration and differentiation into network structures in an AKT-dependent manner. Also promotes survival of cardiac myocytes. Initiates various signaling cascades by activating different receptors on the cell surface such as DIP2A, TLR4 or BMP receptors.</text>
</comment>
<dbReference type="PROSITE" id="PS51465">
    <property type="entry name" value="KAZAL_2"/>
    <property type="match status" value="1"/>
</dbReference>
<dbReference type="InterPro" id="IPR036058">
    <property type="entry name" value="Kazal_dom_sf"/>
</dbReference>
<evidence type="ECO:0000256" key="5">
    <source>
        <dbReference type="ARBA" id="ARBA00022674"/>
    </source>
</evidence>
<evidence type="ECO:0000256" key="1">
    <source>
        <dbReference type="ARBA" id="ARBA00006404"/>
    </source>
</evidence>
<dbReference type="Gene3D" id="3.30.60.30">
    <property type="match status" value="1"/>
</dbReference>
<dbReference type="InterPro" id="IPR003645">
    <property type="entry name" value="Fol_N"/>
</dbReference>
<dbReference type="SUPFAM" id="SSF47473">
    <property type="entry name" value="EF-hand"/>
    <property type="match status" value="1"/>
</dbReference>
<evidence type="ECO:0000256" key="11">
    <source>
        <dbReference type="ARBA" id="ARBA00046973"/>
    </source>
</evidence>
<dbReference type="OMA" id="SKPVVCY"/>
<dbReference type="SMART" id="SM00274">
    <property type="entry name" value="FOLN"/>
    <property type="match status" value="1"/>
</dbReference>
<evidence type="ECO:0000313" key="17">
    <source>
        <dbReference type="RefSeq" id="XP_035676468.1"/>
    </source>
</evidence>